<organism evidence="1 2">
    <name type="scientific">Favolaschia claudopus</name>
    <dbReference type="NCBI Taxonomy" id="2862362"/>
    <lineage>
        <taxon>Eukaryota</taxon>
        <taxon>Fungi</taxon>
        <taxon>Dikarya</taxon>
        <taxon>Basidiomycota</taxon>
        <taxon>Agaricomycotina</taxon>
        <taxon>Agaricomycetes</taxon>
        <taxon>Agaricomycetidae</taxon>
        <taxon>Agaricales</taxon>
        <taxon>Marasmiineae</taxon>
        <taxon>Mycenaceae</taxon>
        <taxon>Favolaschia</taxon>
    </lineage>
</organism>
<comment type="caution">
    <text evidence="1">The sequence shown here is derived from an EMBL/GenBank/DDBJ whole genome shotgun (WGS) entry which is preliminary data.</text>
</comment>
<reference evidence="1 2" key="1">
    <citation type="journal article" date="2024" name="J Genomics">
        <title>Draft genome sequencing and assembly of Favolaschia claudopus CIRM-BRFM 2984 isolated from oak limbs.</title>
        <authorList>
            <person name="Navarro D."/>
            <person name="Drula E."/>
            <person name="Chaduli D."/>
            <person name="Cazenave R."/>
            <person name="Ahrendt S."/>
            <person name="Wang J."/>
            <person name="Lipzen A."/>
            <person name="Daum C."/>
            <person name="Barry K."/>
            <person name="Grigoriev I.V."/>
            <person name="Favel A."/>
            <person name="Rosso M.N."/>
            <person name="Martin F."/>
        </authorList>
    </citation>
    <scope>NUCLEOTIDE SEQUENCE [LARGE SCALE GENOMIC DNA]</scope>
    <source>
        <strain evidence="1 2">CIRM-BRFM 2984</strain>
    </source>
</reference>
<dbReference type="Proteomes" id="UP001362999">
    <property type="component" value="Unassembled WGS sequence"/>
</dbReference>
<dbReference type="AlphaFoldDB" id="A0AAV9Z5Z2"/>
<dbReference type="Gene3D" id="1.25.10.10">
    <property type="entry name" value="Leucine-rich Repeat Variant"/>
    <property type="match status" value="1"/>
</dbReference>
<keyword evidence="2" id="KW-1185">Reference proteome</keyword>
<dbReference type="SUPFAM" id="SSF48371">
    <property type="entry name" value="ARM repeat"/>
    <property type="match status" value="1"/>
</dbReference>
<name>A0AAV9Z5Z2_9AGAR</name>
<proteinExistence type="predicted"/>
<accession>A0AAV9Z5Z2</accession>
<sequence>MLSLRYQQSTPSLLSYWSDNMSVGPNLPLHTLSKPTIRFLYQLQVKKFIKMNANHPLSEEIMEVFESYLAYKYISFATKCMIIDNLSSRLKPLELEECFSAMEMIFRCSPSLVENLQWPPNTPLRHSIVSFRDIAAGKLHDWARENQTSDVLDALKYFSFTYQHCLPPSSRRKAIMLELAKRIIRLEDYQPHSSTSSRLSLLVNIHDFSACIGIFVAIFERASAEDSPPEIQDLALHIFTSYPGSGLEFCVELLRVLAIARSSDRTRTSIMKSLAFNQSLVPNLLQNTACTPRICTALASLAQTAAALVIMLDLKLHVVLVQLLSETIPADSQSAALCVLEQICAWCQGAQAVVFETDMLQTAKTLRRCESEKTSQAVHDCLWTIARHTSTFDSMVLAGELSKPLVFICEEIDTSDSARPKQTH</sequence>
<dbReference type="EMBL" id="JAWWNJ010000205">
    <property type="protein sequence ID" value="KAK6971751.1"/>
    <property type="molecule type" value="Genomic_DNA"/>
</dbReference>
<dbReference type="InterPro" id="IPR016024">
    <property type="entry name" value="ARM-type_fold"/>
</dbReference>
<evidence type="ECO:0000313" key="1">
    <source>
        <dbReference type="EMBL" id="KAK6971751.1"/>
    </source>
</evidence>
<protein>
    <submittedName>
        <fullName evidence="1">Uncharacterized protein</fullName>
    </submittedName>
</protein>
<gene>
    <name evidence="1" type="ORF">R3P38DRAFT_3141293</name>
</gene>
<evidence type="ECO:0000313" key="2">
    <source>
        <dbReference type="Proteomes" id="UP001362999"/>
    </source>
</evidence>
<dbReference type="InterPro" id="IPR011989">
    <property type="entry name" value="ARM-like"/>
</dbReference>